<feature type="compositionally biased region" description="Basic and acidic residues" evidence="1">
    <location>
        <begin position="15"/>
        <end position="24"/>
    </location>
</feature>
<dbReference type="Proteomes" id="UP001157006">
    <property type="component" value="Chromosome 4"/>
</dbReference>
<evidence type="ECO:0000313" key="2">
    <source>
        <dbReference type="EMBL" id="CAI8609165.1"/>
    </source>
</evidence>
<dbReference type="AlphaFoldDB" id="A0AAV1AJ70"/>
<organism evidence="2 3">
    <name type="scientific">Vicia faba</name>
    <name type="common">Broad bean</name>
    <name type="synonym">Faba vulgaris</name>
    <dbReference type="NCBI Taxonomy" id="3906"/>
    <lineage>
        <taxon>Eukaryota</taxon>
        <taxon>Viridiplantae</taxon>
        <taxon>Streptophyta</taxon>
        <taxon>Embryophyta</taxon>
        <taxon>Tracheophyta</taxon>
        <taxon>Spermatophyta</taxon>
        <taxon>Magnoliopsida</taxon>
        <taxon>eudicotyledons</taxon>
        <taxon>Gunneridae</taxon>
        <taxon>Pentapetalae</taxon>
        <taxon>rosids</taxon>
        <taxon>fabids</taxon>
        <taxon>Fabales</taxon>
        <taxon>Fabaceae</taxon>
        <taxon>Papilionoideae</taxon>
        <taxon>50 kb inversion clade</taxon>
        <taxon>NPAAA clade</taxon>
        <taxon>Hologalegina</taxon>
        <taxon>IRL clade</taxon>
        <taxon>Fabeae</taxon>
        <taxon>Vicia</taxon>
    </lineage>
</organism>
<proteinExistence type="predicted"/>
<feature type="region of interest" description="Disordered" evidence="1">
    <location>
        <begin position="1"/>
        <end position="27"/>
    </location>
</feature>
<evidence type="ECO:0000313" key="3">
    <source>
        <dbReference type="Proteomes" id="UP001157006"/>
    </source>
</evidence>
<evidence type="ECO:0000256" key="1">
    <source>
        <dbReference type="SAM" id="MobiDB-lite"/>
    </source>
</evidence>
<gene>
    <name evidence="2" type="ORF">VFH_IV120040</name>
</gene>
<keyword evidence="3" id="KW-1185">Reference proteome</keyword>
<name>A0AAV1AJ70_VICFA</name>
<protein>
    <submittedName>
        <fullName evidence="2">Uncharacterized protein</fullName>
    </submittedName>
</protein>
<sequence>MHIFTQLARGYSSTQHEEHNGNKKIEKRRNTHRTRASLLDSNSGEGLNPIMLQFFLFPFCFHLFFSPSFFWTGSWLLVIEFFCVHVDVDEAQNELELQFEALMVY</sequence>
<dbReference type="EMBL" id="OX451739">
    <property type="protein sequence ID" value="CAI8609165.1"/>
    <property type="molecule type" value="Genomic_DNA"/>
</dbReference>
<reference evidence="2 3" key="1">
    <citation type="submission" date="2023-01" db="EMBL/GenBank/DDBJ databases">
        <authorList>
            <person name="Kreplak J."/>
        </authorList>
    </citation>
    <scope>NUCLEOTIDE SEQUENCE [LARGE SCALE GENOMIC DNA]</scope>
</reference>
<accession>A0AAV1AJ70</accession>